<sequence length="72" mass="8514">MLNKETRAHSGTLGCIKFLNKNNLIIFKKNIFLAQDLSLKLKHYKEQFEYVASLEFIFKEQLQLNYSQLKCS</sequence>
<proteinExistence type="predicted"/>
<evidence type="ECO:0000313" key="1">
    <source>
        <dbReference type="EMBL" id="RNA43371.1"/>
    </source>
</evidence>
<comment type="caution">
    <text evidence="1">The sequence shown here is derived from an EMBL/GenBank/DDBJ whole genome shotgun (WGS) entry which is preliminary data.</text>
</comment>
<evidence type="ECO:0000313" key="2">
    <source>
        <dbReference type="Proteomes" id="UP000276133"/>
    </source>
</evidence>
<keyword evidence="2" id="KW-1185">Reference proteome</keyword>
<dbReference type="Proteomes" id="UP000276133">
    <property type="component" value="Unassembled WGS sequence"/>
</dbReference>
<protein>
    <submittedName>
        <fullName evidence="1">Uncharacterized protein</fullName>
    </submittedName>
</protein>
<dbReference type="AlphaFoldDB" id="A0A3M7T5W9"/>
<reference evidence="1 2" key="1">
    <citation type="journal article" date="2018" name="Sci. Rep.">
        <title>Genomic signatures of local adaptation to the degree of environmental predictability in rotifers.</title>
        <authorList>
            <person name="Franch-Gras L."/>
            <person name="Hahn C."/>
            <person name="Garcia-Roger E.M."/>
            <person name="Carmona M.J."/>
            <person name="Serra M."/>
            <person name="Gomez A."/>
        </authorList>
    </citation>
    <scope>NUCLEOTIDE SEQUENCE [LARGE SCALE GENOMIC DNA]</scope>
    <source>
        <strain evidence="1">HYR1</strain>
    </source>
</reference>
<name>A0A3M7T5W9_BRAPC</name>
<gene>
    <name evidence="1" type="ORF">BpHYR1_039194</name>
</gene>
<accession>A0A3M7T5W9</accession>
<organism evidence="1 2">
    <name type="scientific">Brachionus plicatilis</name>
    <name type="common">Marine rotifer</name>
    <name type="synonym">Brachionus muelleri</name>
    <dbReference type="NCBI Taxonomy" id="10195"/>
    <lineage>
        <taxon>Eukaryota</taxon>
        <taxon>Metazoa</taxon>
        <taxon>Spiralia</taxon>
        <taxon>Gnathifera</taxon>
        <taxon>Rotifera</taxon>
        <taxon>Eurotatoria</taxon>
        <taxon>Monogononta</taxon>
        <taxon>Pseudotrocha</taxon>
        <taxon>Ploima</taxon>
        <taxon>Brachionidae</taxon>
        <taxon>Brachionus</taxon>
    </lineage>
</organism>
<dbReference type="EMBL" id="REGN01000232">
    <property type="protein sequence ID" value="RNA43371.1"/>
    <property type="molecule type" value="Genomic_DNA"/>
</dbReference>